<dbReference type="PANTHER" id="PTHR23513">
    <property type="entry name" value="INTEGRAL MEMBRANE EFFLUX PROTEIN-RELATED"/>
    <property type="match status" value="1"/>
</dbReference>
<feature type="transmembrane region" description="Helical" evidence="7">
    <location>
        <begin position="164"/>
        <end position="191"/>
    </location>
</feature>
<dbReference type="RefSeq" id="WP_089300053.1">
    <property type="nucleotide sequence ID" value="NZ_FZNW01000003.1"/>
</dbReference>
<feature type="transmembrane region" description="Helical" evidence="7">
    <location>
        <begin position="36"/>
        <end position="67"/>
    </location>
</feature>
<feature type="transmembrane region" description="Helical" evidence="7">
    <location>
        <begin position="12"/>
        <end position="30"/>
    </location>
</feature>
<evidence type="ECO:0000256" key="1">
    <source>
        <dbReference type="ARBA" id="ARBA00004651"/>
    </source>
</evidence>
<evidence type="ECO:0000256" key="6">
    <source>
        <dbReference type="ARBA" id="ARBA00023136"/>
    </source>
</evidence>
<dbReference type="Proteomes" id="UP000198348">
    <property type="component" value="Unassembled WGS sequence"/>
</dbReference>
<feature type="transmembrane region" description="Helical" evidence="7">
    <location>
        <begin position="287"/>
        <end position="307"/>
    </location>
</feature>
<keyword evidence="3" id="KW-1003">Cell membrane</keyword>
<dbReference type="GO" id="GO:0022857">
    <property type="term" value="F:transmembrane transporter activity"/>
    <property type="evidence" value="ECO:0007669"/>
    <property type="project" value="InterPro"/>
</dbReference>
<feature type="transmembrane region" description="Helical" evidence="7">
    <location>
        <begin position="313"/>
        <end position="335"/>
    </location>
</feature>
<evidence type="ECO:0000256" key="5">
    <source>
        <dbReference type="ARBA" id="ARBA00022989"/>
    </source>
</evidence>
<dbReference type="GO" id="GO:0005886">
    <property type="term" value="C:plasma membrane"/>
    <property type="evidence" value="ECO:0007669"/>
    <property type="project" value="UniProtKB-SubCell"/>
</dbReference>
<feature type="transmembrane region" description="Helical" evidence="7">
    <location>
        <begin position="261"/>
        <end position="280"/>
    </location>
</feature>
<keyword evidence="6 7" id="KW-0472">Membrane</keyword>
<keyword evidence="2" id="KW-0813">Transport</keyword>
<evidence type="ECO:0000256" key="7">
    <source>
        <dbReference type="SAM" id="Phobius"/>
    </source>
</evidence>
<comment type="subcellular location">
    <subcellularLocation>
        <location evidence="1">Cell membrane</location>
        <topology evidence="1">Multi-pass membrane protein</topology>
    </subcellularLocation>
</comment>
<dbReference type="InterPro" id="IPR010290">
    <property type="entry name" value="TM_effector"/>
</dbReference>
<sequence>MSRTFHSLRHRDYRLYWSGMFVSNIGTWMQRVAQDWLVLVVLGGGAQAVGITTGLQFLPFLLVAPFGGLLADRLPKRTLLLATNSFLGGLALVLGTLVLAGAAQIWHVYVLAFLVGVGNALDNPARQAFVSELVGQADVTNAVALNSASFNGARLIGPAAAGGLIALIGTGWLFVINGLSFAAPITMLLMLRLPSTRASPADGDTTGPLGRLRAGVAYVRSRPDLVMVLTIVFGLGTFGMNFQMTMALMATEVYDRGPEEYGLLGSILAVGTLSGALVAARRRLPRLRLLVGGTVLFGVLAVAAGSMPTYATFALTLAPIGVLVMTVLTVANGYIQTTVDHHIRGRVLSLYITILMGGTPAGAPVIGWLADTLGARWSLLAGGTLTALCTALAVAVFARHATFRVRPRLRPLPHIAVTHTRRATGSGSRDAA</sequence>
<proteinExistence type="predicted"/>
<evidence type="ECO:0000313" key="10">
    <source>
        <dbReference type="Proteomes" id="UP000198348"/>
    </source>
</evidence>
<feature type="transmembrane region" description="Helical" evidence="7">
    <location>
        <begin position="347"/>
        <end position="370"/>
    </location>
</feature>
<dbReference type="OrthoDB" id="9775268at2"/>
<evidence type="ECO:0000259" key="8">
    <source>
        <dbReference type="PROSITE" id="PS50850"/>
    </source>
</evidence>
<name>A0A238VPW6_9PSEU</name>
<dbReference type="PANTHER" id="PTHR23513:SF11">
    <property type="entry name" value="STAPHYLOFERRIN A TRANSPORTER"/>
    <property type="match status" value="1"/>
</dbReference>
<organism evidence="9 10">
    <name type="scientific">Haloechinothrix alba</name>
    <dbReference type="NCBI Taxonomy" id="664784"/>
    <lineage>
        <taxon>Bacteria</taxon>
        <taxon>Bacillati</taxon>
        <taxon>Actinomycetota</taxon>
        <taxon>Actinomycetes</taxon>
        <taxon>Pseudonocardiales</taxon>
        <taxon>Pseudonocardiaceae</taxon>
        <taxon>Haloechinothrix</taxon>
    </lineage>
</organism>
<evidence type="ECO:0000256" key="4">
    <source>
        <dbReference type="ARBA" id="ARBA00022692"/>
    </source>
</evidence>
<dbReference type="Gene3D" id="1.20.1250.20">
    <property type="entry name" value="MFS general substrate transporter like domains"/>
    <property type="match status" value="1"/>
</dbReference>
<keyword evidence="10" id="KW-1185">Reference proteome</keyword>
<feature type="domain" description="Major facilitator superfamily (MFS) profile" evidence="8">
    <location>
        <begin position="1"/>
        <end position="432"/>
    </location>
</feature>
<keyword evidence="5 7" id="KW-1133">Transmembrane helix</keyword>
<dbReference type="AlphaFoldDB" id="A0A238VPW6"/>
<dbReference type="Pfam" id="PF05977">
    <property type="entry name" value="MFS_3"/>
    <property type="match status" value="1"/>
</dbReference>
<dbReference type="InterPro" id="IPR020846">
    <property type="entry name" value="MFS_dom"/>
</dbReference>
<dbReference type="InterPro" id="IPR036259">
    <property type="entry name" value="MFS_trans_sf"/>
</dbReference>
<evidence type="ECO:0000256" key="3">
    <source>
        <dbReference type="ARBA" id="ARBA00022475"/>
    </source>
</evidence>
<keyword evidence="4 7" id="KW-0812">Transmembrane</keyword>
<feature type="transmembrane region" description="Helical" evidence="7">
    <location>
        <begin position="225"/>
        <end position="249"/>
    </location>
</feature>
<protein>
    <submittedName>
        <fullName evidence="9">Predicted arabinose efflux permease, MFS family</fullName>
    </submittedName>
</protein>
<dbReference type="PROSITE" id="PS50850">
    <property type="entry name" value="MFS"/>
    <property type="match status" value="1"/>
</dbReference>
<gene>
    <name evidence="9" type="ORF">SAMN06265360_103206</name>
</gene>
<evidence type="ECO:0000313" key="9">
    <source>
        <dbReference type="EMBL" id="SNR36187.1"/>
    </source>
</evidence>
<dbReference type="SUPFAM" id="SSF103473">
    <property type="entry name" value="MFS general substrate transporter"/>
    <property type="match status" value="1"/>
</dbReference>
<dbReference type="EMBL" id="FZNW01000003">
    <property type="protein sequence ID" value="SNR36187.1"/>
    <property type="molecule type" value="Genomic_DNA"/>
</dbReference>
<feature type="transmembrane region" description="Helical" evidence="7">
    <location>
        <begin position="79"/>
        <end position="106"/>
    </location>
</feature>
<feature type="transmembrane region" description="Helical" evidence="7">
    <location>
        <begin position="376"/>
        <end position="398"/>
    </location>
</feature>
<evidence type="ECO:0000256" key="2">
    <source>
        <dbReference type="ARBA" id="ARBA00022448"/>
    </source>
</evidence>
<reference evidence="9 10" key="1">
    <citation type="submission" date="2017-06" db="EMBL/GenBank/DDBJ databases">
        <authorList>
            <person name="Kim H.J."/>
            <person name="Triplett B.A."/>
        </authorList>
    </citation>
    <scope>NUCLEOTIDE SEQUENCE [LARGE SCALE GENOMIC DNA]</scope>
    <source>
        <strain evidence="9 10">DSM 45207</strain>
    </source>
</reference>
<dbReference type="CDD" id="cd06173">
    <property type="entry name" value="MFS_MefA_like"/>
    <property type="match status" value="1"/>
</dbReference>
<accession>A0A238VPW6</accession>